<dbReference type="WBParaSite" id="L893_g16555.t1">
    <property type="protein sequence ID" value="L893_g16555.t1"/>
    <property type="gene ID" value="L893_g16555"/>
</dbReference>
<name>A0A1I7YHY0_9BILA</name>
<evidence type="ECO:0000313" key="2">
    <source>
        <dbReference type="WBParaSite" id="L893_g16555.t1"/>
    </source>
</evidence>
<reference evidence="2" key="1">
    <citation type="submission" date="2016-11" db="UniProtKB">
        <authorList>
            <consortium name="WormBaseParasite"/>
        </authorList>
    </citation>
    <scope>IDENTIFICATION</scope>
</reference>
<dbReference type="AlphaFoldDB" id="A0A1I7YHY0"/>
<keyword evidence="1" id="KW-1185">Reference proteome</keyword>
<sequence length="68" mass="7887">GIPVLRTPKQRESRPSTFHASNYYFQSEVPELGHIITVPEPWQRILKRIRINESRAEASDLASSLLWI</sequence>
<proteinExistence type="predicted"/>
<accession>A0A1I7YHY0</accession>
<protein>
    <submittedName>
        <fullName evidence="2">Replication protein</fullName>
    </submittedName>
</protein>
<dbReference type="Proteomes" id="UP000095287">
    <property type="component" value="Unplaced"/>
</dbReference>
<organism evidence="1 2">
    <name type="scientific">Steinernema glaseri</name>
    <dbReference type="NCBI Taxonomy" id="37863"/>
    <lineage>
        <taxon>Eukaryota</taxon>
        <taxon>Metazoa</taxon>
        <taxon>Ecdysozoa</taxon>
        <taxon>Nematoda</taxon>
        <taxon>Chromadorea</taxon>
        <taxon>Rhabditida</taxon>
        <taxon>Tylenchina</taxon>
        <taxon>Panagrolaimomorpha</taxon>
        <taxon>Strongyloidoidea</taxon>
        <taxon>Steinernematidae</taxon>
        <taxon>Steinernema</taxon>
    </lineage>
</organism>
<evidence type="ECO:0000313" key="1">
    <source>
        <dbReference type="Proteomes" id="UP000095287"/>
    </source>
</evidence>